<proteinExistence type="predicted"/>
<gene>
    <name evidence="1" type="ORF">BCY91_13220</name>
</gene>
<dbReference type="AlphaFoldDB" id="A0A419SAS6"/>
<protein>
    <submittedName>
        <fullName evidence="1">Uncharacterized protein</fullName>
    </submittedName>
</protein>
<dbReference type="EMBL" id="MBTA01000002">
    <property type="protein sequence ID" value="RKD19556.1"/>
    <property type="molecule type" value="Genomic_DNA"/>
</dbReference>
<dbReference type="RefSeq" id="WP_120180489.1">
    <property type="nucleotide sequence ID" value="NZ_MBTA01000002.1"/>
</dbReference>
<dbReference type="OrthoDB" id="1048589at2"/>
<dbReference type="Proteomes" id="UP000283433">
    <property type="component" value="Unassembled WGS sequence"/>
</dbReference>
<evidence type="ECO:0000313" key="1">
    <source>
        <dbReference type="EMBL" id="RKD19556.1"/>
    </source>
</evidence>
<comment type="caution">
    <text evidence="1">The sequence shown here is derived from an EMBL/GenBank/DDBJ whole genome shotgun (WGS) entry which is preliminary data.</text>
</comment>
<reference evidence="1 2" key="1">
    <citation type="submission" date="2016-07" db="EMBL/GenBank/DDBJ databases">
        <title>Genome of Pelobium manganitolerans.</title>
        <authorList>
            <person name="Wu S."/>
            <person name="Wang G."/>
        </authorList>
    </citation>
    <scope>NUCLEOTIDE SEQUENCE [LARGE SCALE GENOMIC DNA]</scope>
    <source>
        <strain evidence="1 2">YS-25</strain>
    </source>
</reference>
<name>A0A419SAS6_9SPHI</name>
<evidence type="ECO:0000313" key="2">
    <source>
        <dbReference type="Proteomes" id="UP000283433"/>
    </source>
</evidence>
<keyword evidence="2" id="KW-1185">Reference proteome</keyword>
<accession>A0A419SAS6</accession>
<sequence length="314" mass="36635">MKEVALVIIFNHNYTANIKPLTLLYGNRFKNIFFVIPFYNGNLPNVINVFEKSCFFQGYISSALNQIKKEGFKYYLIIGDDVFLNPSIEETNFKNFFNVNEDTAFIPGPFLLSDPSETRPSRPYAPYWNSIADAQKFDVIQFGFHSEKYLPSKSEAKMLLNRHGFDFSYKIPRRMFFPKPMIRFKEGIRHNLQGIKLLLKNIPNLVYPKPLKYPLIGSYSDVIVISAKHQENFISYSGAFAALNLFVELALPTSIAFAYPKIVSEIDTKYKGETYWYYSHNECEKKYKKSLLYLTENFPIDTLYVHPIKLSKWK</sequence>
<organism evidence="1 2">
    <name type="scientific">Pelobium manganitolerans</name>
    <dbReference type="NCBI Taxonomy" id="1842495"/>
    <lineage>
        <taxon>Bacteria</taxon>
        <taxon>Pseudomonadati</taxon>
        <taxon>Bacteroidota</taxon>
        <taxon>Sphingobacteriia</taxon>
        <taxon>Sphingobacteriales</taxon>
        <taxon>Sphingobacteriaceae</taxon>
        <taxon>Pelobium</taxon>
    </lineage>
</organism>